<dbReference type="Gramene" id="Pp3c9_790V3.1">
    <property type="protein sequence ID" value="PAC:32911796.CDS.1"/>
    <property type="gene ID" value="Pp3c9_790"/>
</dbReference>
<evidence type="ECO:0000313" key="1">
    <source>
        <dbReference type="EnsemblPlants" id="PAC:32911796.CDS.1"/>
    </source>
</evidence>
<evidence type="ECO:0000313" key="2">
    <source>
        <dbReference type="Proteomes" id="UP000006727"/>
    </source>
</evidence>
<reference evidence="1 2" key="1">
    <citation type="journal article" date="2008" name="Science">
        <title>The Physcomitrella genome reveals evolutionary insights into the conquest of land by plants.</title>
        <authorList>
            <person name="Rensing S."/>
            <person name="Lang D."/>
            <person name="Zimmer A."/>
            <person name="Terry A."/>
            <person name="Salamov A."/>
            <person name="Shapiro H."/>
            <person name="Nishiyama T."/>
            <person name="Perroud P.-F."/>
            <person name="Lindquist E."/>
            <person name="Kamisugi Y."/>
            <person name="Tanahashi T."/>
            <person name="Sakakibara K."/>
            <person name="Fujita T."/>
            <person name="Oishi K."/>
            <person name="Shin-I T."/>
            <person name="Kuroki Y."/>
            <person name="Toyoda A."/>
            <person name="Suzuki Y."/>
            <person name="Hashimoto A."/>
            <person name="Yamaguchi K."/>
            <person name="Sugano A."/>
            <person name="Kohara Y."/>
            <person name="Fujiyama A."/>
            <person name="Anterola A."/>
            <person name="Aoki S."/>
            <person name="Ashton N."/>
            <person name="Barbazuk W.B."/>
            <person name="Barker E."/>
            <person name="Bennetzen J."/>
            <person name="Bezanilla M."/>
            <person name="Blankenship R."/>
            <person name="Cho S.H."/>
            <person name="Dutcher S."/>
            <person name="Estelle M."/>
            <person name="Fawcett J.A."/>
            <person name="Gundlach H."/>
            <person name="Hanada K."/>
            <person name="Heyl A."/>
            <person name="Hicks K.A."/>
            <person name="Hugh J."/>
            <person name="Lohr M."/>
            <person name="Mayer K."/>
            <person name="Melkozernov A."/>
            <person name="Murata T."/>
            <person name="Nelson D."/>
            <person name="Pils B."/>
            <person name="Prigge M."/>
            <person name="Reiss B."/>
            <person name="Renner T."/>
            <person name="Rombauts S."/>
            <person name="Rushton P."/>
            <person name="Sanderfoot A."/>
            <person name="Schween G."/>
            <person name="Shiu S.-H."/>
            <person name="Stueber K."/>
            <person name="Theodoulou F.L."/>
            <person name="Tu H."/>
            <person name="Van de Peer Y."/>
            <person name="Verrier P.J."/>
            <person name="Waters E."/>
            <person name="Wood A."/>
            <person name="Yang L."/>
            <person name="Cove D."/>
            <person name="Cuming A."/>
            <person name="Hasebe M."/>
            <person name="Lucas S."/>
            <person name="Mishler D.B."/>
            <person name="Reski R."/>
            <person name="Grigoriev I."/>
            <person name="Quatrano R.S."/>
            <person name="Boore J.L."/>
        </authorList>
    </citation>
    <scope>NUCLEOTIDE SEQUENCE [LARGE SCALE GENOMIC DNA]</scope>
    <source>
        <strain evidence="1 2">cv. Gransden 2004</strain>
    </source>
</reference>
<keyword evidence="2" id="KW-1185">Reference proteome</keyword>
<dbReference type="Proteomes" id="UP000006727">
    <property type="component" value="Chromosome 9"/>
</dbReference>
<dbReference type="EnsemblPlants" id="Pp3c9_790V3.1">
    <property type="protein sequence ID" value="PAC:32911796.CDS.1"/>
    <property type="gene ID" value="Pp3c9_790"/>
</dbReference>
<accession>A0A7I3YZX1</accession>
<name>A0A7I3YZX1_PHYPA</name>
<dbReference type="EMBL" id="ABEU02000009">
    <property type="status" value="NOT_ANNOTATED_CDS"/>
    <property type="molecule type" value="Genomic_DNA"/>
</dbReference>
<reference evidence="1 2" key="2">
    <citation type="journal article" date="2018" name="Plant J.">
        <title>The Physcomitrella patens chromosome-scale assembly reveals moss genome structure and evolution.</title>
        <authorList>
            <person name="Lang D."/>
            <person name="Ullrich K.K."/>
            <person name="Murat F."/>
            <person name="Fuchs J."/>
            <person name="Jenkins J."/>
            <person name="Haas F.B."/>
            <person name="Piednoel M."/>
            <person name="Gundlach H."/>
            <person name="Van Bel M."/>
            <person name="Meyberg R."/>
            <person name="Vives C."/>
            <person name="Morata J."/>
            <person name="Symeonidi A."/>
            <person name="Hiss M."/>
            <person name="Muchero W."/>
            <person name="Kamisugi Y."/>
            <person name="Saleh O."/>
            <person name="Blanc G."/>
            <person name="Decker E.L."/>
            <person name="van Gessel N."/>
            <person name="Grimwood J."/>
            <person name="Hayes R.D."/>
            <person name="Graham S.W."/>
            <person name="Gunter L.E."/>
            <person name="McDaniel S.F."/>
            <person name="Hoernstein S.N.W."/>
            <person name="Larsson A."/>
            <person name="Li F.W."/>
            <person name="Perroud P.F."/>
            <person name="Phillips J."/>
            <person name="Ranjan P."/>
            <person name="Rokshar D.S."/>
            <person name="Rothfels C.J."/>
            <person name="Schneider L."/>
            <person name="Shu S."/>
            <person name="Stevenson D.W."/>
            <person name="Thummler F."/>
            <person name="Tillich M."/>
            <person name="Villarreal Aguilar J.C."/>
            <person name="Widiez T."/>
            <person name="Wong G.K."/>
            <person name="Wymore A."/>
            <person name="Zhang Y."/>
            <person name="Zimmer A.D."/>
            <person name="Quatrano R.S."/>
            <person name="Mayer K.F.X."/>
            <person name="Goodstein D."/>
            <person name="Casacuberta J.M."/>
            <person name="Vandepoele K."/>
            <person name="Reski R."/>
            <person name="Cuming A.C."/>
            <person name="Tuskan G.A."/>
            <person name="Maumus F."/>
            <person name="Salse J."/>
            <person name="Schmutz J."/>
            <person name="Rensing S.A."/>
        </authorList>
    </citation>
    <scope>NUCLEOTIDE SEQUENCE [LARGE SCALE GENOMIC DNA]</scope>
    <source>
        <strain evidence="1 2">cv. Gransden 2004</strain>
    </source>
</reference>
<sequence>MHHCQFFISIGNIHLKEKLFSISFNSVNVENVNNWLWFLNKLKTKILAPHLLN</sequence>
<proteinExistence type="predicted"/>
<reference evidence="1" key="3">
    <citation type="submission" date="2020-12" db="UniProtKB">
        <authorList>
            <consortium name="EnsemblPlants"/>
        </authorList>
    </citation>
    <scope>IDENTIFICATION</scope>
</reference>
<organism evidence="1 2">
    <name type="scientific">Physcomitrium patens</name>
    <name type="common">Spreading-leaved earth moss</name>
    <name type="synonym">Physcomitrella patens</name>
    <dbReference type="NCBI Taxonomy" id="3218"/>
    <lineage>
        <taxon>Eukaryota</taxon>
        <taxon>Viridiplantae</taxon>
        <taxon>Streptophyta</taxon>
        <taxon>Embryophyta</taxon>
        <taxon>Bryophyta</taxon>
        <taxon>Bryophytina</taxon>
        <taxon>Bryopsida</taxon>
        <taxon>Funariidae</taxon>
        <taxon>Funariales</taxon>
        <taxon>Funariaceae</taxon>
        <taxon>Physcomitrium</taxon>
    </lineage>
</organism>
<protein>
    <submittedName>
        <fullName evidence="1">Uncharacterized protein</fullName>
    </submittedName>
</protein>